<comment type="subcellular location">
    <subcellularLocation>
        <location evidence="2">Cytoplasm</location>
    </subcellularLocation>
    <subcellularLocation>
        <location evidence="1">Nucleus</location>
    </subcellularLocation>
</comment>
<keyword evidence="4" id="KW-0539">Nucleus</keyword>
<dbReference type="GO" id="GO:0005634">
    <property type="term" value="C:nucleus"/>
    <property type="evidence" value="ECO:0007669"/>
    <property type="project" value="UniProtKB-SubCell"/>
</dbReference>
<sequence>MMKQLTRGLRKYSVTSVADMSASGDQHKEEDEDAGASMLHKDFWLEALDDQHRYGFHLRAFHRAWKDDMARRVPAAADASFFHWLDHGRGRYVELPDCSQHALRSTHVQYCDEQTRRQYEVRFVSRPPPRSSQGDESVALEPVVLAEYVATGKLVHTDDLSKWIFVIDLEHKMYLARKRKGVFHHSSFVAGAPIFAAGKIMIQQGQIIAIEPHSGHFKPTLKNLTALVRTLRNQHVDLDLIAFIRPKKWSCAWPFLPSHLSELEDLASDTDYCYKSDSDETDGAPNGLGRR</sequence>
<protein>
    <submittedName>
        <fullName evidence="5">Uncharacterized protein</fullName>
    </submittedName>
</protein>
<proteinExistence type="predicted"/>
<dbReference type="EnsemblProtists" id="PYU1_T004949">
    <property type="protein sequence ID" value="PYU1_T004949"/>
    <property type="gene ID" value="PYU1_G004938"/>
</dbReference>
<evidence type="ECO:0000256" key="1">
    <source>
        <dbReference type="ARBA" id="ARBA00004123"/>
    </source>
</evidence>
<dbReference type="VEuPathDB" id="FungiDB:PYU1_G004938"/>
<evidence type="ECO:0000256" key="4">
    <source>
        <dbReference type="ARBA" id="ARBA00023242"/>
    </source>
</evidence>
<evidence type="ECO:0000256" key="2">
    <source>
        <dbReference type="ARBA" id="ARBA00004496"/>
    </source>
</evidence>
<dbReference type="InParanoid" id="K3WJ07"/>
<name>K3WJ07_GLOUD</name>
<reference evidence="5" key="3">
    <citation type="submission" date="2015-02" db="UniProtKB">
        <authorList>
            <consortium name="EnsemblProtists"/>
        </authorList>
    </citation>
    <scope>IDENTIFICATION</scope>
    <source>
        <strain evidence="5">DAOM BR144</strain>
    </source>
</reference>
<evidence type="ECO:0000313" key="6">
    <source>
        <dbReference type="Proteomes" id="UP000019132"/>
    </source>
</evidence>
<evidence type="ECO:0000256" key="3">
    <source>
        <dbReference type="ARBA" id="ARBA00022490"/>
    </source>
</evidence>
<dbReference type="HOGENOM" id="CLU_076238_0_0_1"/>
<reference evidence="6" key="2">
    <citation type="submission" date="2010-04" db="EMBL/GenBank/DDBJ databases">
        <authorList>
            <person name="Buell R."/>
            <person name="Hamilton J."/>
            <person name="Hostetler J."/>
        </authorList>
    </citation>
    <scope>NUCLEOTIDE SEQUENCE [LARGE SCALE GENOMIC DNA]</scope>
    <source>
        <strain evidence="6">DAOM:BR144</strain>
    </source>
</reference>
<dbReference type="eggNOG" id="ENOG502QRWH">
    <property type="taxonomic scope" value="Eukaryota"/>
</dbReference>
<dbReference type="Proteomes" id="UP000019132">
    <property type="component" value="Unassembled WGS sequence"/>
</dbReference>
<keyword evidence="6" id="KW-1185">Reference proteome</keyword>
<dbReference type="InterPro" id="IPR044159">
    <property type="entry name" value="IQM"/>
</dbReference>
<keyword evidence="3" id="KW-0963">Cytoplasm</keyword>
<dbReference type="PANTHER" id="PTHR31250:SF27">
    <property type="entry name" value="IQ DOMAIN-CONTAINING PROTEIN IQM5"/>
    <property type="match status" value="1"/>
</dbReference>
<dbReference type="GO" id="GO:0005737">
    <property type="term" value="C:cytoplasm"/>
    <property type="evidence" value="ECO:0007669"/>
    <property type="project" value="UniProtKB-SubCell"/>
</dbReference>
<accession>K3WJ07</accession>
<evidence type="ECO:0000313" key="5">
    <source>
        <dbReference type="EnsemblProtists" id="PYU1_T004949"/>
    </source>
</evidence>
<organism evidence="5 6">
    <name type="scientific">Globisporangium ultimum (strain ATCC 200006 / CBS 805.95 / DAOM BR144)</name>
    <name type="common">Pythium ultimum</name>
    <dbReference type="NCBI Taxonomy" id="431595"/>
    <lineage>
        <taxon>Eukaryota</taxon>
        <taxon>Sar</taxon>
        <taxon>Stramenopiles</taxon>
        <taxon>Oomycota</taxon>
        <taxon>Peronosporomycetes</taxon>
        <taxon>Pythiales</taxon>
        <taxon>Pythiaceae</taxon>
        <taxon>Globisporangium</taxon>
    </lineage>
</organism>
<dbReference type="AlphaFoldDB" id="K3WJ07"/>
<reference evidence="6" key="1">
    <citation type="journal article" date="2010" name="Genome Biol.">
        <title>Genome sequence of the necrotrophic plant pathogen Pythium ultimum reveals original pathogenicity mechanisms and effector repertoire.</title>
        <authorList>
            <person name="Levesque C.A."/>
            <person name="Brouwer H."/>
            <person name="Cano L."/>
            <person name="Hamilton J.P."/>
            <person name="Holt C."/>
            <person name="Huitema E."/>
            <person name="Raffaele S."/>
            <person name="Robideau G.P."/>
            <person name="Thines M."/>
            <person name="Win J."/>
            <person name="Zerillo M.M."/>
            <person name="Beakes G.W."/>
            <person name="Boore J.L."/>
            <person name="Busam D."/>
            <person name="Dumas B."/>
            <person name="Ferriera S."/>
            <person name="Fuerstenberg S.I."/>
            <person name="Gachon C.M."/>
            <person name="Gaulin E."/>
            <person name="Govers F."/>
            <person name="Grenville-Briggs L."/>
            <person name="Horner N."/>
            <person name="Hostetler J."/>
            <person name="Jiang R.H."/>
            <person name="Johnson J."/>
            <person name="Krajaejun T."/>
            <person name="Lin H."/>
            <person name="Meijer H.J."/>
            <person name="Moore B."/>
            <person name="Morris P."/>
            <person name="Phuntmart V."/>
            <person name="Puiu D."/>
            <person name="Shetty J."/>
            <person name="Stajich J.E."/>
            <person name="Tripathy S."/>
            <person name="Wawra S."/>
            <person name="van West P."/>
            <person name="Whitty B.R."/>
            <person name="Coutinho P.M."/>
            <person name="Henrissat B."/>
            <person name="Martin F."/>
            <person name="Thomas P.D."/>
            <person name="Tyler B.M."/>
            <person name="De Vries R.P."/>
            <person name="Kamoun S."/>
            <person name="Yandell M."/>
            <person name="Tisserat N."/>
            <person name="Buell C.R."/>
        </authorList>
    </citation>
    <scope>NUCLEOTIDE SEQUENCE</scope>
    <source>
        <strain evidence="6">DAOM:BR144</strain>
    </source>
</reference>
<dbReference type="EMBL" id="GL376564">
    <property type="status" value="NOT_ANNOTATED_CDS"/>
    <property type="molecule type" value="Genomic_DNA"/>
</dbReference>
<dbReference type="PANTHER" id="PTHR31250">
    <property type="entry name" value="IQ DOMAIN-CONTAINING PROTEIN IQM3"/>
    <property type="match status" value="1"/>
</dbReference>
<dbReference type="OMA" id="FHLRAFH"/>
<dbReference type="STRING" id="431595.K3WJ07"/>